<proteinExistence type="predicted"/>
<gene>
    <name evidence="3" type="ORF">FF38_06083</name>
</gene>
<accession>A0A0L0CM08</accession>
<evidence type="ECO:0000313" key="3">
    <source>
        <dbReference type="EMBL" id="KNC33306.1"/>
    </source>
</evidence>
<protein>
    <recommendedName>
        <fullName evidence="5">SEA domain-containing protein</fullName>
    </recommendedName>
</protein>
<dbReference type="Proteomes" id="UP000037069">
    <property type="component" value="Unassembled WGS sequence"/>
</dbReference>
<feature type="region of interest" description="Disordered" evidence="1">
    <location>
        <begin position="59"/>
        <end position="87"/>
    </location>
</feature>
<feature type="signal peptide" evidence="2">
    <location>
        <begin position="1"/>
        <end position="17"/>
    </location>
</feature>
<evidence type="ECO:0000256" key="2">
    <source>
        <dbReference type="SAM" id="SignalP"/>
    </source>
</evidence>
<dbReference type="AlphaFoldDB" id="A0A0L0CM08"/>
<comment type="caution">
    <text evidence="3">The sequence shown here is derived from an EMBL/GenBank/DDBJ whole genome shotgun (WGS) entry which is preliminary data.</text>
</comment>
<name>A0A0L0CM08_LUCCU</name>
<evidence type="ECO:0000256" key="1">
    <source>
        <dbReference type="SAM" id="MobiDB-lite"/>
    </source>
</evidence>
<organism evidence="3 4">
    <name type="scientific">Lucilia cuprina</name>
    <name type="common">Green bottle fly</name>
    <name type="synonym">Australian sheep blowfly</name>
    <dbReference type="NCBI Taxonomy" id="7375"/>
    <lineage>
        <taxon>Eukaryota</taxon>
        <taxon>Metazoa</taxon>
        <taxon>Ecdysozoa</taxon>
        <taxon>Arthropoda</taxon>
        <taxon>Hexapoda</taxon>
        <taxon>Insecta</taxon>
        <taxon>Pterygota</taxon>
        <taxon>Neoptera</taxon>
        <taxon>Endopterygota</taxon>
        <taxon>Diptera</taxon>
        <taxon>Brachycera</taxon>
        <taxon>Muscomorpha</taxon>
        <taxon>Oestroidea</taxon>
        <taxon>Calliphoridae</taxon>
        <taxon>Luciliinae</taxon>
        <taxon>Lucilia</taxon>
    </lineage>
</organism>
<feature type="chain" id="PRO_5005536542" description="SEA domain-containing protein" evidence="2">
    <location>
        <begin position="18"/>
        <end position="189"/>
    </location>
</feature>
<keyword evidence="4" id="KW-1185">Reference proteome</keyword>
<evidence type="ECO:0008006" key="5">
    <source>
        <dbReference type="Google" id="ProtNLM"/>
    </source>
</evidence>
<reference evidence="3 4" key="1">
    <citation type="journal article" date="2015" name="Nat. Commun.">
        <title>Lucilia cuprina genome unlocks parasitic fly biology to underpin future interventions.</title>
        <authorList>
            <person name="Anstead C.A."/>
            <person name="Korhonen P.K."/>
            <person name="Young N.D."/>
            <person name="Hall R.S."/>
            <person name="Jex A.R."/>
            <person name="Murali S.C."/>
            <person name="Hughes D.S."/>
            <person name="Lee S.F."/>
            <person name="Perry T."/>
            <person name="Stroehlein A.J."/>
            <person name="Ansell B.R."/>
            <person name="Breugelmans B."/>
            <person name="Hofmann A."/>
            <person name="Qu J."/>
            <person name="Dugan S."/>
            <person name="Lee S.L."/>
            <person name="Chao H."/>
            <person name="Dinh H."/>
            <person name="Han Y."/>
            <person name="Doddapaneni H.V."/>
            <person name="Worley K.C."/>
            <person name="Muzny D.M."/>
            <person name="Ioannidis P."/>
            <person name="Waterhouse R.M."/>
            <person name="Zdobnov E.M."/>
            <person name="James P.J."/>
            <person name="Bagnall N.H."/>
            <person name="Kotze A.C."/>
            <person name="Gibbs R.A."/>
            <person name="Richards S."/>
            <person name="Batterham P."/>
            <person name="Gasser R.B."/>
        </authorList>
    </citation>
    <scope>NUCLEOTIDE SEQUENCE [LARGE SCALE GENOMIC DNA]</scope>
    <source>
        <strain evidence="3 4">LS</strain>
        <tissue evidence="3">Full body</tissue>
    </source>
</reference>
<sequence>MISILFYLLLIIHISKQEPKHSSPLINGDKSKYINFKLTHLNSTFNVRVHLSLQLETHSPDTTTTTTTTASLRDHTRGTRSYNNNNNSEKTFTINDAIEAFRKDLIEKEINIGGIIESSTVFFRHFNLKYDNCEIRLRCSYYSNYQYRKLNIYLPNLIPNFIEMYYILMVEEQEKSSRQAHYLNDHKMI</sequence>
<evidence type="ECO:0000313" key="4">
    <source>
        <dbReference type="Proteomes" id="UP000037069"/>
    </source>
</evidence>
<dbReference type="EMBL" id="JRES01000204">
    <property type="protein sequence ID" value="KNC33306.1"/>
    <property type="molecule type" value="Genomic_DNA"/>
</dbReference>
<keyword evidence="2" id="KW-0732">Signal</keyword>